<reference evidence="1" key="2">
    <citation type="submission" date="2020-09" db="EMBL/GenBank/DDBJ databases">
        <authorList>
            <person name="Sun Q."/>
            <person name="Zhou Y."/>
        </authorList>
    </citation>
    <scope>NUCLEOTIDE SEQUENCE</scope>
    <source>
        <strain evidence="1">CGMCC 1.12726</strain>
    </source>
</reference>
<evidence type="ECO:0008006" key="3">
    <source>
        <dbReference type="Google" id="ProtNLM"/>
    </source>
</evidence>
<dbReference type="Proteomes" id="UP000632858">
    <property type="component" value="Unassembled WGS sequence"/>
</dbReference>
<proteinExistence type="predicted"/>
<comment type="caution">
    <text evidence="1">The sequence shown here is derived from an EMBL/GenBank/DDBJ whole genome shotgun (WGS) entry which is preliminary data.</text>
</comment>
<accession>A0A917FQD8</accession>
<organism evidence="1 2">
    <name type="scientific">Arenimonas maotaiensis</name>
    <dbReference type="NCBI Taxonomy" id="1446479"/>
    <lineage>
        <taxon>Bacteria</taxon>
        <taxon>Pseudomonadati</taxon>
        <taxon>Pseudomonadota</taxon>
        <taxon>Gammaproteobacteria</taxon>
        <taxon>Lysobacterales</taxon>
        <taxon>Lysobacteraceae</taxon>
        <taxon>Arenimonas</taxon>
    </lineage>
</organism>
<dbReference type="AlphaFoldDB" id="A0A917FQD8"/>
<sequence>MLIAALSAVALCGLPTAIKAGIAVVVSGYGTRSAVLLWRRPVIAVVRDACGVCWLARNDDRQRLERMAWRDYGYLVRLQARLPDSGRRLSLVWWTAAMPATQRRALRQAMNANRTQRAQALPATVANPLL</sequence>
<dbReference type="EMBL" id="BMFO01000004">
    <property type="protein sequence ID" value="GGF97459.1"/>
    <property type="molecule type" value="Genomic_DNA"/>
</dbReference>
<evidence type="ECO:0000313" key="1">
    <source>
        <dbReference type="EMBL" id="GGF97459.1"/>
    </source>
</evidence>
<name>A0A917FQD8_9GAMM</name>
<reference evidence="1" key="1">
    <citation type="journal article" date="2014" name="Int. J. Syst. Evol. Microbiol.">
        <title>Complete genome sequence of Corynebacterium casei LMG S-19264T (=DSM 44701T), isolated from a smear-ripened cheese.</title>
        <authorList>
            <consortium name="US DOE Joint Genome Institute (JGI-PGF)"/>
            <person name="Walter F."/>
            <person name="Albersmeier A."/>
            <person name="Kalinowski J."/>
            <person name="Ruckert C."/>
        </authorList>
    </citation>
    <scope>NUCLEOTIDE SEQUENCE</scope>
    <source>
        <strain evidence="1">CGMCC 1.12726</strain>
    </source>
</reference>
<gene>
    <name evidence="1" type="ORF">GCM10010960_18970</name>
</gene>
<keyword evidence="2" id="KW-1185">Reference proteome</keyword>
<protein>
    <recommendedName>
        <fullName evidence="3">Toxin CptA</fullName>
    </recommendedName>
</protein>
<evidence type="ECO:0000313" key="2">
    <source>
        <dbReference type="Proteomes" id="UP000632858"/>
    </source>
</evidence>